<dbReference type="CDD" id="cd17470">
    <property type="entry name" value="T3SS_Flik_C"/>
    <property type="match status" value="1"/>
</dbReference>
<dbReference type="Gene3D" id="3.30.750.140">
    <property type="match status" value="1"/>
</dbReference>
<dbReference type="GeneID" id="31773516"/>
<protein>
    <submittedName>
        <fullName evidence="2">Hook-length control protein FliK</fullName>
    </submittedName>
</protein>
<feature type="domain" description="Flagellar hook-length control protein-like C-terminal" evidence="1">
    <location>
        <begin position="387"/>
        <end position="468"/>
    </location>
</feature>
<comment type="caution">
    <text evidence="2">The sequence shown here is derived from an EMBL/GenBank/DDBJ whole genome shotgun (WGS) entry which is preliminary data.</text>
</comment>
<evidence type="ECO:0000259" key="1">
    <source>
        <dbReference type="Pfam" id="PF02120"/>
    </source>
</evidence>
<evidence type="ECO:0000313" key="2">
    <source>
        <dbReference type="EMBL" id="SMR92227.1"/>
    </source>
</evidence>
<dbReference type="Proteomes" id="UP000196803">
    <property type="component" value="Unassembled WGS sequence"/>
</dbReference>
<accession>A0ABY1S7D4</accession>
<gene>
    <name evidence="2" type="ORF">SAMN05216240_0890</name>
</gene>
<reference evidence="2 3" key="1">
    <citation type="submission" date="2017-05" db="EMBL/GenBank/DDBJ databases">
        <authorList>
            <person name="Varghese N."/>
            <person name="Submissions S."/>
        </authorList>
    </citation>
    <scope>NUCLEOTIDE SEQUENCE [LARGE SCALE GENOMIC DNA]</scope>
    <source>
        <strain evidence="2 3">MACB1020</strain>
    </source>
</reference>
<evidence type="ECO:0000313" key="3">
    <source>
        <dbReference type="Proteomes" id="UP000196803"/>
    </source>
</evidence>
<dbReference type="InterPro" id="IPR021136">
    <property type="entry name" value="Flagellar_hook_control-like_C"/>
</dbReference>
<sequence>MGTQNIVNTNMLFLKTFSATSKTKDRQENSISFKDVFKKASDIAKDTDNKSNSLQKNAEESYRAAIVTSKRQFQNENQNLHVDTPFSKELPDGTNSDLENRAEIQSLQAQVMEFLQLIFNLIQSGESLDKFNLDKLFQNSSIQETNFLNSQLQSLKMDVDLDQYLNLNINQSNKTTITKILHNILQKMVKDTQNQQVQNFIYVQGSEVNRENIFELLKEVLLEKEGEKQIFDVKSDDSSWVKSFINLFAQEGQSFKVLSEASGGKEILKNVLNELENIAKRLNVQKIVDSFNMESPERVQIAEKGNSNFNGIGSNDGDFNKVFSTLLKKDEGSSINDQKGEVKTLDLRQHVFAFQNKVENIENTTPSQNDRIIKDLRMSIINQLAEKISVVSRQNLTTLQVSIKPEWLGSVVIELSKDSSGKIFGNLIVTTPHVKEIIEGSLNTLLTILKDQGINISQLNVSLGGNFTGQQNQEQQRFSQRKNLIVQGNEESIRSIESLIYEINESILNLKA</sequence>
<name>A0ABY1S7D4_CALBS</name>
<proteinExistence type="predicted"/>
<dbReference type="Pfam" id="PF02120">
    <property type="entry name" value="Flg_hook"/>
    <property type="match status" value="1"/>
</dbReference>
<organism evidence="2 3">
    <name type="scientific">Caldicellulosiruptor bescii</name>
    <name type="common">Anaerocellum thermophilum</name>
    <dbReference type="NCBI Taxonomy" id="31899"/>
    <lineage>
        <taxon>Bacteria</taxon>
        <taxon>Bacillati</taxon>
        <taxon>Bacillota</taxon>
        <taxon>Bacillota incertae sedis</taxon>
        <taxon>Caldicellulosiruptorales</taxon>
        <taxon>Caldicellulosiruptoraceae</taxon>
        <taxon>Caldicellulosiruptor</taxon>
    </lineage>
</organism>
<dbReference type="InterPro" id="IPR038610">
    <property type="entry name" value="FliK-like_C_sf"/>
</dbReference>
<dbReference type="RefSeq" id="WP_015908505.1">
    <property type="nucleotide sequence ID" value="NZ_FUZJ01000001.1"/>
</dbReference>
<dbReference type="EMBL" id="FXXC01000001">
    <property type="protein sequence ID" value="SMR92227.1"/>
    <property type="molecule type" value="Genomic_DNA"/>
</dbReference>
<keyword evidence="3" id="KW-1185">Reference proteome</keyword>